<reference evidence="2" key="1">
    <citation type="submission" date="2021-02" db="EMBL/GenBank/DDBJ databases">
        <authorList>
            <person name="Dougan E. K."/>
            <person name="Rhodes N."/>
            <person name="Thang M."/>
            <person name="Chan C."/>
        </authorList>
    </citation>
    <scope>NUCLEOTIDE SEQUENCE</scope>
</reference>
<accession>A0A812RK27</accession>
<sequence>MTQLRFAALCLLALGHAGFAFVLLIILLLRLWEGDVLVQCGFGGRPYVDFKCICGGTLPYICWISESFNGIWAVGEGMEPRVMWQSWLWLFLSLGPAAEGLLLIRARECWRDIFVGTMSWGYLLLALLPDTLPSSYLWLHSGTALLALGAAFIFQFILPWRCLGVTLVAYIGGYFLLSEFVILQGASRHFTYDWTFTPGVLMEPGSLVMVILEWTLAFGAITVVITYCIDEAKKACRGGAAFDTKEGDAEIGVRMGCEFNA</sequence>
<comment type="caution">
    <text evidence="2">The sequence shown here is derived from an EMBL/GenBank/DDBJ whole genome shotgun (WGS) entry which is preliminary data.</text>
</comment>
<evidence type="ECO:0000313" key="3">
    <source>
        <dbReference type="Proteomes" id="UP000604046"/>
    </source>
</evidence>
<keyword evidence="1" id="KW-0812">Transmembrane</keyword>
<name>A0A812RK27_9DINO</name>
<keyword evidence="1" id="KW-0472">Membrane</keyword>
<dbReference type="OrthoDB" id="428442at2759"/>
<feature type="transmembrane region" description="Helical" evidence="1">
    <location>
        <begin position="7"/>
        <end position="29"/>
    </location>
</feature>
<feature type="transmembrane region" description="Helical" evidence="1">
    <location>
        <begin position="206"/>
        <end position="229"/>
    </location>
</feature>
<feature type="transmembrane region" description="Helical" evidence="1">
    <location>
        <begin position="87"/>
        <end position="106"/>
    </location>
</feature>
<feature type="transmembrane region" description="Helical" evidence="1">
    <location>
        <begin position="165"/>
        <end position="186"/>
    </location>
</feature>
<protein>
    <submittedName>
        <fullName evidence="2">Uncharacterized protein</fullName>
    </submittedName>
</protein>
<gene>
    <name evidence="2" type="ORF">SNAT2548_LOCUS24132</name>
</gene>
<proteinExistence type="predicted"/>
<feature type="transmembrane region" description="Helical" evidence="1">
    <location>
        <begin position="135"/>
        <end position="158"/>
    </location>
</feature>
<keyword evidence="3" id="KW-1185">Reference proteome</keyword>
<feature type="transmembrane region" description="Helical" evidence="1">
    <location>
        <begin position="113"/>
        <end position="129"/>
    </location>
</feature>
<dbReference type="EMBL" id="CAJNDS010002347">
    <property type="protein sequence ID" value="CAE7443719.1"/>
    <property type="molecule type" value="Genomic_DNA"/>
</dbReference>
<dbReference type="AlphaFoldDB" id="A0A812RK27"/>
<keyword evidence="1" id="KW-1133">Transmembrane helix</keyword>
<organism evidence="2 3">
    <name type="scientific">Symbiodinium natans</name>
    <dbReference type="NCBI Taxonomy" id="878477"/>
    <lineage>
        <taxon>Eukaryota</taxon>
        <taxon>Sar</taxon>
        <taxon>Alveolata</taxon>
        <taxon>Dinophyceae</taxon>
        <taxon>Suessiales</taxon>
        <taxon>Symbiodiniaceae</taxon>
        <taxon>Symbiodinium</taxon>
    </lineage>
</organism>
<evidence type="ECO:0000256" key="1">
    <source>
        <dbReference type="SAM" id="Phobius"/>
    </source>
</evidence>
<evidence type="ECO:0000313" key="2">
    <source>
        <dbReference type="EMBL" id="CAE7443719.1"/>
    </source>
</evidence>
<dbReference type="Proteomes" id="UP000604046">
    <property type="component" value="Unassembled WGS sequence"/>
</dbReference>